<evidence type="ECO:0000313" key="3">
    <source>
        <dbReference type="Proteomes" id="UP000053060"/>
    </source>
</evidence>
<dbReference type="GO" id="GO:0003824">
    <property type="term" value="F:catalytic activity"/>
    <property type="evidence" value="ECO:0007669"/>
    <property type="project" value="UniProtKB-ARBA"/>
</dbReference>
<dbReference type="PANTHER" id="PTHR43433">
    <property type="entry name" value="HYDROLASE, ALPHA/BETA FOLD FAMILY PROTEIN"/>
    <property type="match status" value="1"/>
</dbReference>
<organism evidence="2 3">
    <name type="scientific">Rhodococcus pyridinivorans KG-16</name>
    <dbReference type="NCBI Taxonomy" id="1441730"/>
    <lineage>
        <taxon>Bacteria</taxon>
        <taxon>Bacillati</taxon>
        <taxon>Actinomycetota</taxon>
        <taxon>Actinomycetes</taxon>
        <taxon>Mycobacteriales</taxon>
        <taxon>Nocardiaceae</taxon>
        <taxon>Rhodococcus</taxon>
    </lineage>
</organism>
<dbReference type="EMBL" id="AZXY01000001">
    <property type="protein sequence ID" value="KSZ60552.1"/>
    <property type="molecule type" value="Genomic_DNA"/>
</dbReference>
<dbReference type="PRINTS" id="PR00111">
    <property type="entry name" value="ABHYDROLASE"/>
</dbReference>
<name>A0A0V9URA9_9NOCA</name>
<gene>
    <name evidence="2" type="ORF">Z045_03800</name>
</gene>
<dbReference type="RefSeq" id="WP_060650656.1">
    <property type="nucleotide sequence ID" value="NZ_AZXY01000001.1"/>
</dbReference>
<evidence type="ECO:0000259" key="1">
    <source>
        <dbReference type="Pfam" id="PF00561"/>
    </source>
</evidence>
<dbReference type="AlphaFoldDB" id="A0A0V9URA9"/>
<comment type="caution">
    <text evidence="2">The sequence shown here is derived from an EMBL/GenBank/DDBJ whole genome shotgun (WGS) entry which is preliminary data.</text>
</comment>
<evidence type="ECO:0000313" key="2">
    <source>
        <dbReference type="EMBL" id="KSZ60552.1"/>
    </source>
</evidence>
<dbReference type="Pfam" id="PF00561">
    <property type="entry name" value="Abhydrolase_1"/>
    <property type="match status" value="1"/>
</dbReference>
<protein>
    <submittedName>
        <fullName evidence="2">Chemotaxis protein CheY</fullName>
    </submittedName>
</protein>
<dbReference type="InterPro" id="IPR029058">
    <property type="entry name" value="AB_hydrolase_fold"/>
</dbReference>
<sequence>MRKPSPTASIVAGSIVLAAAATTAVLVRRRRRTVVRTEDVAPHELLREPELEPEILDVRAEDGARLNVLAYGDADAPVLVFCHGWTCNAAYWTPQINAFAENYRVVVYDQRGHGDSEAGARPLGADVLADDLQTVLDAVVRPGSKAVLTGHSMGGMSIIAWAEKYPENVDRTVAGVLLASTGTDRLVADSAIVPLPQRFPRVPVPVASRLMGATVPLAASPVTTRALRYVALSPGASAAEVQFCEKIVLGCPPRTRGGWGRALSALDIREGLRNLTVPTTVLVGTADRLTPPVHARRLAEELDRAGNLERLVVLDGIGHMSSVEAIDRFDEELAHLVERAGVPVG</sequence>
<dbReference type="Proteomes" id="UP000053060">
    <property type="component" value="Unassembled WGS sequence"/>
</dbReference>
<feature type="domain" description="AB hydrolase-1" evidence="1">
    <location>
        <begin position="77"/>
        <end position="324"/>
    </location>
</feature>
<dbReference type="PANTHER" id="PTHR43433:SF1">
    <property type="entry name" value="BLL5160 PROTEIN"/>
    <property type="match status" value="1"/>
</dbReference>
<dbReference type="Gene3D" id="3.40.50.1820">
    <property type="entry name" value="alpha/beta hydrolase"/>
    <property type="match status" value="1"/>
</dbReference>
<dbReference type="InterPro" id="IPR000073">
    <property type="entry name" value="AB_hydrolase_1"/>
</dbReference>
<dbReference type="PATRIC" id="fig|1441730.3.peg.800"/>
<reference evidence="2 3" key="2">
    <citation type="journal article" date="2016" name="Genome Announc.">
        <title>Draft Genome Sequence of a Versatile Hydrocarbon-Degrading Bacterium, Rhodococcus pyridinivorans Strain KG-16, Collected from Oil Fields in India.</title>
        <authorList>
            <person name="Aggarwal R.K."/>
            <person name="Dawar C."/>
            <person name="Phanindranath R."/>
            <person name="Mutnuri L."/>
            <person name="Dayal A.M."/>
        </authorList>
    </citation>
    <scope>NUCLEOTIDE SEQUENCE [LARGE SCALE GENOMIC DNA]</scope>
    <source>
        <strain evidence="2 3">KG-16</strain>
    </source>
</reference>
<proteinExistence type="predicted"/>
<accession>A0A0V9URA9</accession>
<reference evidence="3" key="1">
    <citation type="submission" date="2015-01" db="EMBL/GenBank/DDBJ databases">
        <title>Draft genome sequence of Rhodococcus pyridinivorans strain KG-16, a hydrocarbon-degrading bacterium.</title>
        <authorList>
            <person name="Aggarwal R.K."/>
            <person name="Dawar C."/>
        </authorList>
    </citation>
    <scope>NUCLEOTIDE SEQUENCE [LARGE SCALE GENOMIC DNA]</scope>
    <source>
        <strain evidence="3">KG-16</strain>
    </source>
</reference>
<dbReference type="SUPFAM" id="SSF53474">
    <property type="entry name" value="alpha/beta-Hydrolases"/>
    <property type="match status" value="1"/>
</dbReference>
<dbReference type="InterPro" id="IPR050471">
    <property type="entry name" value="AB_hydrolase"/>
</dbReference>